<gene>
    <name evidence="3" type="ORF">DRF65_20460</name>
</gene>
<feature type="region of interest" description="Disordered" evidence="1">
    <location>
        <begin position="455"/>
        <end position="480"/>
    </location>
</feature>
<name>A0A3D9C406_9FLAO</name>
<dbReference type="Pfam" id="PF03432">
    <property type="entry name" value="Relaxase"/>
    <property type="match status" value="1"/>
</dbReference>
<reference evidence="4" key="1">
    <citation type="submission" date="2018-06" db="EMBL/GenBank/DDBJ databases">
        <authorList>
            <person name="Lum Nde A."/>
            <person name="Hugo C."/>
        </authorList>
    </citation>
    <scope>NUCLEOTIDE SEQUENCE [LARGE SCALE GENOMIC DNA]</scope>
    <source>
        <strain evidence="4">1_F178</strain>
    </source>
</reference>
<evidence type="ECO:0000313" key="4">
    <source>
        <dbReference type="Proteomes" id="UP000256686"/>
    </source>
</evidence>
<dbReference type="Proteomes" id="UP000256686">
    <property type="component" value="Unassembled WGS sequence"/>
</dbReference>
<accession>A0A3D9C406</accession>
<evidence type="ECO:0000313" key="3">
    <source>
        <dbReference type="EMBL" id="REC60438.1"/>
    </source>
</evidence>
<evidence type="ECO:0000259" key="2">
    <source>
        <dbReference type="Pfam" id="PF03432"/>
    </source>
</evidence>
<keyword evidence="4" id="KW-1185">Reference proteome</keyword>
<dbReference type="InterPro" id="IPR005094">
    <property type="entry name" value="Endonuclease_MobA/VirD2"/>
</dbReference>
<organism evidence="3 4">
    <name type="scientific">Chryseobacterium pennae</name>
    <dbReference type="NCBI Taxonomy" id="2258962"/>
    <lineage>
        <taxon>Bacteria</taxon>
        <taxon>Pseudomonadati</taxon>
        <taxon>Bacteroidota</taxon>
        <taxon>Flavobacteriia</taxon>
        <taxon>Flavobacteriales</taxon>
        <taxon>Weeksellaceae</taxon>
        <taxon>Chryseobacterium group</taxon>
        <taxon>Chryseobacterium</taxon>
    </lineage>
</organism>
<dbReference type="EMBL" id="QNVT01000024">
    <property type="protein sequence ID" value="REC60438.1"/>
    <property type="molecule type" value="Genomic_DNA"/>
</dbReference>
<proteinExistence type="predicted"/>
<dbReference type="AlphaFoldDB" id="A0A3D9C406"/>
<feature type="domain" description="MobA/VirD2-like nuclease" evidence="2">
    <location>
        <begin position="42"/>
        <end position="149"/>
    </location>
</feature>
<dbReference type="RefSeq" id="WP_115972601.1">
    <property type="nucleotide sequence ID" value="NZ_QNVT01000024.1"/>
</dbReference>
<sequence>MIVKILNKTSKEFNGVTYNDKKIDKGKGELLVMKNFPAYINTSSNRQEVKNYFKAISNSNKRIQNPQFHCTISAKGRSHSKEQLALTAEKFMDKMGYGQQPYIVVFHNDTSNNHVHIVSSRVDKHSGKRIERDFEKYKSQTALQETLKELYGTDVHKKLDNLLGYSYTNTSQLQKLLESSGYSVYEKENTTHILCNGLHLKSINTEDLKFSEKNIEDIRKKQIFAIFKKYKGVFSNSVFKVADEKGKYISYQSELQYQLKKKFGIDVVLSFKDDKQPFGYTIIDHKTKAIYKGSEIMKMGDLFKMTSEVLDKKLFEILANSNITIETKEAYKKHLEDEYKCEIRDYMIFLKDSKKTSYNTWKETRNSTMDQIRNFGKVSSPEDKIKILSFANELYVINRNDSAIFILKELVTEHNQNLYLSRLLTPQNFEQHPIVSGRQVPVSADFEAMLRRSSLFDLPGPSQPTGEEHENNRRKKKKKR</sequence>
<protein>
    <submittedName>
        <fullName evidence="3">Mobilization protein</fullName>
    </submittedName>
</protein>
<evidence type="ECO:0000256" key="1">
    <source>
        <dbReference type="SAM" id="MobiDB-lite"/>
    </source>
</evidence>
<comment type="caution">
    <text evidence="3">The sequence shown here is derived from an EMBL/GenBank/DDBJ whole genome shotgun (WGS) entry which is preliminary data.</text>
</comment>